<dbReference type="Proteomes" id="UP000185999">
    <property type="component" value="Unassembled WGS sequence"/>
</dbReference>
<reference evidence="2" key="1">
    <citation type="submission" date="2017-01" db="EMBL/GenBank/DDBJ databases">
        <authorList>
            <person name="Varghese N."/>
            <person name="Submissions S."/>
        </authorList>
    </citation>
    <scope>NUCLEOTIDE SEQUENCE [LARGE SCALE GENOMIC DNA]</scope>
    <source>
        <strain evidence="2">DSM 22306</strain>
    </source>
</reference>
<evidence type="ECO:0000313" key="1">
    <source>
        <dbReference type="EMBL" id="SIS55061.1"/>
    </source>
</evidence>
<name>A0A1N7K0I3_9GAMM</name>
<evidence type="ECO:0000313" key="2">
    <source>
        <dbReference type="Proteomes" id="UP000185999"/>
    </source>
</evidence>
<dbReference type="AlphaFoldDB" id="A0A1N7K0I3"/>
<protein>
    <submittedName>
        <fullName evidence="1">Uncharacterized protein</fullName>
    </submittedName>
</protein>
<keyword evidence="2" id="KW-1185">Reference proteome</keyword>
<dbReference type="EMBL" id="FTOE01000002">
    <property type="protein sequence ID" value="SIS55061.1"/>
    <property type="molecule type" value="Genomic_DNA"/>
</dbReference>
<organism evidence="1 2">
    <name type="scientific">Neptunomonas antarctica</name>
    <dbReference type="NCBI Taxonomy" id="619304"/>
    <lineage>
        <taxon>Bacteria</taxon>
        <taxon>Pseudomonadati</taxon>
        <taxon>Pseudomonadota</taxon>
        <taxon>Gammaproteobacteria</taxon>
        <taxon>Oceanospirillales</taxon>
        <taxon>Oceanospirillaceae</taxon>
        <taxon>Neptunomonas</taxon>
    </lineage>
</organism>
<gene>
    <name evidence="1" type="ORF">SAMN05421760_102119</name>
</gene>
<accession>A0A1N7K0I3</accession>
<sequence length="65" mass="7049">MGWVKQDNCGLVKFLSALPGEYPPDVTPNDIPARSNNKFSSLPALTAECLTSIQRGYALDNHGQT</sequence>
<dbReference type="RefSeq" id="WP_054340961.1">
    <property type="nucleotide sequence ID" value="NZ_FTOE01000002.1"/>
</dbReference>
<proteinExistence type="predicted"/>